<protein>
    <submittedName>
        <fullName evidence="3">Uncharacterized protein</fullName>
    </submittedName>
</protein>
<evidence type="ECO:0000313" key="4">
    <source>
        <dbReference type="Proteomes" id="UP001182556"/>
    </source>
</evidence>
<feature type="compositionally biased region" description="Basic residues" evidence="1">
    <location>
        <begin position="1"/>
        <end position="10"/>
    </location>
</feature>
<sequence>MQALSKRRSASTHSGVSMTSLRGKRRTTSESVHSTYTAESTEDWDGEDVDDGSDTLREGMERRPRKDEPMSPIVVVLYVTAAYLIFQLLTRSDDLEILSHLPPTSSLRSPSSSASHLNLGGSNLHSDLGGQSHNPYAGLPYHLPQIPSPVVKTAPGDDSPSSFFRVMLGILVYPIYLLVTLIAVPLPLLLNALHIIASCLATILYPLTSTSRLIFRTFILTPLSLFRSVLAIFYPIYTFIGGVIGVGCVMGFGTAYIGKISLDLFLGRNRKSKSRSQRKSGSGRGSRISSKSSRSTRSSKKRDLKLDIRPMSDSDPAPETLLTPVPTARQREAFPAARTNPKRDEVRYAGLDVYDAYTGDARGSAREPTVIGTRRRTYGFDQR</sequence>
<feature type="transmembrane region" description="Helical" evidence="2">
    <location>
        <begin position="175"/>
        <end position="205"/>
    </location>
</feature>
<keyword evidence="2" id="KW-1133">Transmembrane helix</keyword>
<evidence type="ECO:0000313" key="3">
    <source>
        <dbReference type="EMBL" id="KAK1927984.1"/>
    </source>
</evidence>
<proteinExistence type="predicted"/>
<name>A0AAD9LAA5_PAPLA</name>
<keyword evidence="2" id="KW-0472">Membrane</keyword>
<feature type="compositionally biased region" description="Polar residues" evidence="1">
    <location>
        <begin position="11"/>
        <end position="20"/>
    </location>
</feature>
<accession>A0AAD9LAA5</accession>
<evidence type="ECO:0000256" key="2">
    <source>
        <dbReference type="SAM" id="Phobius"/>
    </source>
</evidence>
<organism evidence="3 4">
    <name type="scientific">Papiliotrema laurentii</name>
    <name type="common">Cryptococcus laurentii</name>
    <dbReference type="NCBI Taxonomy" id="5418"/>
    <lineage>
        <taxon>Eukaryota</taxon>
        <taxon>Fungi</taxon>
        <taxon>Dikarya</taxon>
        <taxon>Basidiomycota</taxon>
        <taxon>Agaricomycotina</taxon>
        <taxon>Tremellomycetes</taxon>
        <taxon>Tremellales</taxon>
        <taxon>Rhynchogastremaceae</taxon>
        <taxon>Papiliotrema</taxon>
    </lineage>
</organism>
<feature type="transmembrane region" description="Helical" evidence="2">
    <location>
        <begin position="70"/>
        <end position="89"/>
    </location>
</feature>
<keyword evidence="2" id="KW-0812">Transmembrane</keyword>
<gene>
    <name evidence="3" type="ORF">DB88DRAFT_60343</name>
</gene>
<feature type="region of interest" description="Disordered" evidence="1">
    <location>
        <begin position="271"/>
        <end position="341"/>
    </location>
</feature>
<comment type="caution">
    <text evidence="3">The sequence shown here is derived from an EMBL/GenBank/DDBJ whole genome shotgun (WGS) entry which is preliminary data.</text>
</comment>
<dbReference type="EMBL" id="JAODAN010000001">
    <property type="protein sequence ID" value="KAK1927984.1"/>
    <property type="molecule type" value="Genomic_DNA"/>
</dbReference>
<feature type="compositionally biased region" description="Basic and acidic residues" evidence="1">
    <location>
        <begin position="54"/>
        <end position="67"/>
    </location>
</feature>
<feature type="region of interest" description="Disordered" evidence="1">
    <location>
        <begin position="1"/>
        <end position="67"/>
    </location>
</feature>
<dbReference type="AlphaFoldDB" id="A0AAD9LAA5"/>
<feature type="compositionally biased region" description="Low complexity" evidence="1">
    <location>
        <begin position="285"/>
        <end position="296"/>
    </location>
</feature>
<feature type="compositionally biased region" description="Polar residues" evidence="1">
    <location>
        <begin position="29"/>
        <end position="39"/>
    </location>
</feature>
<reference evidence="3" key="1">
    <citation type="submission" date="2023-02" db="EMBL/GenBank/DDBJ databases">
        <title>Identification and recombinant expression of a fungal hydrolase from Papiliotrema laurentii that hydrolyzes apple cutin and clears colloidal polyester polyurethane.</title>
        <authorList>
            <consortium name="DOE Joint Genome Institute"/>
            <person name="Roman V.A."/>
            <person name="Bojanowski C."/>
            <person name="Crable B.R."/>
            <person name="Wagner D.N."/>
            <person name="Hung C.S."/>
            <person name="Nadeau L.J."/>
            <person name="Schratz L."/>
            <person name="Haridas S."/>
            <person name="Pangilinan J."/>
            <person name="Lipzen A."/>
            <person name="Na H."/>
            <person name="Yan M."/>
            <person name="Ng V."/>
            <person name="Grigoriev I.V."/>
            <person name="Spatafora J.W."/>
            <person name="Barlow D."/>
            <person name="Biffinger J."/>
            <person name="Kelley-Loughnane N."/>
            <person name="Varaljay V.A."/>
            <person name="Crookes-Goodson W.J."/>
        </authorList>
    </citation>
    <scope>NUCLEOTIDE SEQUENCE</scope>
    <source>
        <strain evidence="3">5307AH</strain>
    </source>
</reference>
<keyword evidence="4" id="KW-1185">Reference proteome</keyword>
<feature type="compositionally biased region" description="Acidic residues" evidence="1">
    <location>
        <begin position="40"/>
        <end position="53"/>
    </location>
</feature>
<dbReference type="Proteomes" id="UP001182556">
    <property type="component" value="Unassembled WGS sequence"/>
</dbReference>
<evidence type="ECO:0000256" key="1">
    <source>
        <dbReference type="SAM" id="MobiDB-lite"/>
    </source>
</evidence>